<proteinExistence type="inferred from homology"/>
<dbReference type="Gene3D" id="1.10.10.2830">
    <property type="match status" value="1"/>
</dbReference>
<dbReference type="Pfam" id="PF02195">
    <property type="entry name" value="ParB_N"/>
    <property type="match status" value="1"/>
</dbReference>
<dbReference type="EMBL" id="VSSQ01000017">
    <property type="protein sequence ID" value="MPL62220.1"/>
    <property type="molecule type" value="Genomic_DNA"/>
</dbReference>
<protein>
    <submittedName>
        <fullName evidence="5">Nucleoid occlusion protein</fullName>
    </submittedName>
</protein>
<accession>A0A644T5U3</accession>
<dbReference type="AlphaFoldDB" id="A0A644T5U3"/>
<name>A0A644T5U3_9ZZZZ</name>
<dbReference type="Pfam" id="PF23552">
    <property type="entry name" value="ParB_C"/>
    <property type="match status" value="1"/>
</dbReference>
<dbReference type="InterPro" id="IPR057240">
    <property type="entry name" value="ParB_dimer_C"/>
</dbReference>
<dbReference type="InterPro" id="IPR003115">
    <property type="entry name" value="ParB_N"/>
</dbReference>
<keyword evidence="3" id="KW-0238">DNA-binding</keyword>
<evidence type="ECO:0000313" key="5">
    <source>
        <dbReference type="EMBL" id="MPL62220.1"/>
    </source>
</evidence>
<dbReference type="PANTHER" id="PTHR33375">
    <property type="entry name" value="CHROMOSOME-PARTITIONING PROTEIN PARB-RELATED"/>
    <property type="match status" value="1"/>
</dbReference>
<dbReference type="SUPFAM" id="SSF110849">
    <property type="entry name" value="ParB/Sulfiredoxin"/>
    <property type="match status" value="1"/>
</dbReference>
<dbReference type="GO" id="GO:0005694">
    <property type="term" value="C:chromosome"/>
    <property type="evidence" value="ECO:0007669"/>
    <property type="project" value="TreeGrafter"/>
</dbReference>
<evidence type="ECO:0000256" key="1">
    <source>
        <dbReference type="ARBA" id="ARBA00006295"/>
    </source>
</evidence>
<dbReference type="Pfam" id="PF17762">
    <property type="entry name" value="HTH_ParB"/>
    <property type="match status" value="1"/>
</dbReference>
<comment type="similarity">
    <text evidence="1">Belongs to the ParB family.</text>
</comment>
<evidence type="ECO:0000259" key="4">
    <source>
        <dbReference type="SMART" id="SM00470"/>
    </source>
</evidence>
<organism evidence="5">
    <name type="scientific">bioreactor metagenome</name>
    <dbReference type="NCBI Taxonomy" id="1076179"/>
    <lineage>
        <taxon>unclassified sequences</taxon>
        <taxon>metagenomes</taxon>
        <taxon>ecological metagenomes</taxon>
    </lineage>
</organism>
<dbReference type="PANTHER" id="PTHR33375:SF1">
    <property type="entry name" value="CHROMOSOME-PARTITIONING PROTEIN PARB-RELATED"/>
    <property type="match status" value="1"/>
</dbReference>
<dbReference type="CDD" id="cd16393">
    <property type="entry name" value="SPO0J_N"/>
    <property type="match status" value="1"/>
</dbReference>
<feature type="domain" description="ParB-like N-terminal" evidence="4">
    <location>
        <begin position="9"/>
        <end position="108"/>
    </location>
</feature>
<sequence length="382" mass="43680">MAELQNAVFWIETDKIQPNPYQPRREFDERNLKDLAESIRQYGVLQPLVVTRREDSHDDGSISVAYELIAGERRLRASKLAGVREVPCVVRVGDDNRAKLELAIIENIQREDLNAVDRAKSFQQLADEFKLNWADIGKKVGKSREYVSNTVRILMLPQEILDALVDGKISEGHTRPLLMLVDKPDEQITLFKEMLMRKMTVREAEGLARRVALEKVRKKSLVSNPEVIDLEKKLAESLGTRVSIEPKEKGGKITIDYFSHDELLALAGLIKKIGTEKVHEGMFDKIKKEMGLVEENINTRESVLGEEILNNRNSESTIPVLNHQENNTLKEIANSISIQTGNASENLEDISDFKLEDDRSKQEIRDFQEREDDLYDIRNFSL</sequence>
<dbReference type="FunFam" id="1.10.10.2830:FF:000001">
    <property type="entry name" value="Chromosome partitioning protein ParB"/>
    <property type="match status" value="1"/>
</dbReference>
<dbReference type="InterPro" id="IPR004437">
    <property type="entry name" value="ParB/RepB/Spo0J"/>
</dbReference>
<dbReference type="Gene3D" id="3.90.1530.30">
    <property type="match status" value="1"/>
</dbReference>
<dbReference type="NCBIfam" id="TIGR00180">
    <property type="entry name" value="parB_part"/>
    <property type="match status" value="1"/>
</dbReference>
<dbReference type="GO" id="GO:0003677">
    <property type="term" value="F:DNA binding"/>
    <property type="evidence" value="ECO:0007669"/>
    <property type="project" value="UniProtKB-KW"/>
</dbReference>
<evidence type="ECO:0000256" key="2">
    <source>
        <dbReference type="ARBA" id="ARBA00022829"/>
    </source>
</evidence>
<comment type="caution">
    <text evidence="5">The sequence shown here is derived from an EMBL/GenBank/DDBJ whole genome shotgun (WGS) entry which is preliminary data.</text>
</comment>
<dbReference type="SMART" id="SM00470">
    <property type="entry name" value="ParB"/>
    <property type="match status" value="1"/>
</dbReference>
<keyword evidence="2" id="KW-0159">Chromosome partition</keyword>
<dbReference type="InterPro" id="IPR050336">
    <property type="entry name" value="Chromosome_partition/occlusion"/>
</dbReference>
<dbReference type="InterPro" id="IPR036086">
    <property type="entry name" value="ParB/Sulfiredoxin_sf"/>
</dbReference>
<dbReference type="InterPro" id="IPR041468">
    <property type="entry name" value="HTH_ParB/Spo0J"/>
</dbReference>
<evidence type="ECO:0000256" key="3">
    <source>
        <dbReference type="ARBA" id="ARBA00023125"/>
    </source>
</evidence>
<gene>
    <name evidence="5" type="primary">noc_7</name>
    <name evidence="5" type="ORF">SDC9_07826</name>
</gene>
<dbReference type="FunFam" id="3.90.1530.30:FF:000001">
    <property type="entry name" value="Chromosome partitioning protein ParB"/>
    <property type="match status" value="1"/>
</dbReference>
<reference evidence="5" key="1">
    <citation type="submission" date="2019-08" db="EMBL/GenBank/DDBJ databases">
        <authorList>
            <person name="Kucharzyk K."/>
            <person name="Murdoch R.W."/>
            <person name="Higgins S."/>
            <person name="Loffler F."/>
        </authorList>
    </citation>
    <scope>NUCLEOTIDE SEQUENCE</scope>
</reference>
<dbReference type="GO" id="GO:0007059">
    <property type="term" value="P:chromosome segregation"/>
    <property type="evidence" value="ECO:0007669"/>
    <property type="project" value="UniProtKB-KW"/>
</dbReference>